<dbReference type="InterPro" id="IPR006699">
    <property type="entry name" value="GlpP"/>
</dbReference>
<dbReference type="EMBL" id="BSDY01000039">
    <property type="protein sequence ID" value="GLI58210.1"/>
    <property type="molecule type" value="Genomic_DNA"/>
</dbReference>
<evidence type="ECO:0000313" key="2">
    <source>
        <dbReference type="Proteomes" id="UP001144471"/>
    </source>
</evidence>
<keyword evidence="2" id="KW-1185">Reference proteome</keyword>
<dbReference type="PANTHER" id="PTHR35787:SF1">
    <property type="entry name" value="GLYCEROL UPTAKE OPERON ANTITERMINATOR REGULATORY PROTEIN"/>
    <property type="match status" value="1"/>
</dbReference>
<name>A0A9W6GPS2_9FUSO</name>
<dbReference type="InterPro" id="IPR013785">
    <property type="entry name" value="Aldolase_TIM"/>
</dbReference>
<proteinExistence type="predicted"/>
<dbReference type="Pfam" id="PF04309">
    <property type="entry name" value="G3P_antiterm"/>
    <property type="match status" value="1"/>
</dbReference>
<dbReference type="GO" id="GO:0006071">
    <property type="term" value="P:glycerol metabolic process"/>
    <property type="evidence" value="ECO:0007669"/>
    <property type="project" value="InterPro"/>
</dbReference>
<dbReference type="GO" id="GO:0006355">
    <property type="term" value="P:regulation of DNA-templated transcription"/>
    <property type="evidence" value="ECO:0007669"/>
    <property type="project" value="InterPro"/>
</dbReference>
<dbReference type="PANTHER" id="PTHR35787">
    <property type="entry name" value="GLYCEROL UPTAKE OPERON ANTITERMINATOR REGULATORY PROTEIN"/>
    <property type="match status" value="1"/>
</dbReference>
<evidence type="ECO:0000313" key="1">
    <source>
        <dbReference type="EMBL" id="GLI58210.1"/>
    </source>
</evidence>
<gene>
    <name evidence="1" type="ORF">PM10SUCC1_37240</name>
</gene>
<reference evidence="1" key="1">
    <citation type="submission" date="2022-12" db="EMBL/GenBank/DDBJ databases">
        <title>Reference genome sequencing for broad-spectrum identification of bacterial and archaeal isolates by mass spectrometry.</title>
        <authorList>
            <person name="Sekiguchi Y."/>
            <person name="Tourlousse D.M."/>
        </authorList>
    </citation>
    <scope>NUCLEOTIDE SEQUENCE</scope>
    <source>
        <strain evidence="1">10succ1</strain>
    </source>
</reference>
<dbReference type="Proteomes" id="UP001144471">
    <property type="component" value="Unassembled WGS sequence"/>
</dbReference>
<dbReference type="SUPFAM" id="SSF110391">
    <property type="entry name" value="GlpP-like"/>
    <property type="match status" value="1"/>
</dbReference>
<sequence>MSRIKEILERNPIISAVKDEKGVEEVIASESELVFILTSNLFNIKSMVEKLKEAGKIVFVHADLVDGLSYSTYALEYLVKNTDLDGIISTKHSVIKNAKKMKVMVIQRFFLLDSLSFENTLKYAKENNPHAVEVLPGLMPKIIRRLAKELRVPVIAGGLIGDKEDIMNALRAGAQGVSTTQKKLWNV</sequence>
<dbReference type="PIRSF" id="PIRSF016897">
    <property type="entry name" value="GlpP"/>
    <property type="match status" value="1"/>
</dbReference>
<dbReference type="Gene3D" id="3.20.20.70">
    <property type="entry name" value="Aldolase class I"/>
    <property type="match status" value="1"/>
</dbReference>
<organism evidence="1 2">
    <name type="scientific">Propionigenium maris DSM 9537</name>
    <dbReference type="NCBI Taxonomy" id="1123000"/>
    <lineage>
        <taxon>Bacteria</taxon>
        <taxon>Fusobacteriati</taxon>
        <taxon>Fusobacteriota</taxon>
        <taxon>Fusobacteriia</taxon>
        <taxon>Fusobacteriales</taxon>
        <taxon>Fusobacteriaceae</taxon>
        <taxon>Propionigenium</taxon>
    </lineage>
</organism>
<dbReference type="AlphaFoldDB" id="A0A9W6GPS2"/>
<accession>A0A9W6GPS2</accession>
<comment type="caution">
    <text evidence="1">The sequence shown here is derived from an EMBL/GenBank/DDBJ whole genome shotgun (WGS) entry which is preliminary data.</text>
</comment>
<protein>
    <submittedName>
        <fullName evidence="1">Glycerol uptake operon antiterminator regulatory protein</fullName>
    </submittedName>
</protein>